<organism evidence="7 8">
    <name type="scientific">Nyssa sinensis</name>
    <dbReference type="NCBI Taxonomy" id="561372"/>
    <lineage>
        <taxon>Eukaryota</taxon>
        <taxon>Viridiplantae</taxon>
        <taxon>Streptophyta</taxon>
        <taxon>Embryophyta</taxon>
        <taxon>Tracheophyta</taxon>
        <taxon>Spermatophyta</taxon>
        <taxon>Magnoliopsida</taxon>
        <taxon>eudicotyledons</taxon>
        <taxon>Gunneridae</taxon>
        <taxon>Pentapetalae</taxon>
        <taxon>asterids</taxon>
        <taxon>Cornales</taxon>
        <taxon>Nyssaceae</taxon>
        <taxon>Nyssa</taxon>
    </lineage>
</organism>
<dbReference type="Proteomes" id="UP000325577">
    <property type="component" value="Linkage Group LG15"/>
</dbReference>
<keyword evidence="3" id="KW-0508">mRNA splicing</keyword>
<sequence>MKMGMGMGMGCTTKQDQAREGRNKTRLGVEESLLDILACLKKSKREMSVAAIGMEHGWIPVLRKERRYGAANSIGVKNLFTVFVHNLLEFMDHEELRKIFTKYGVVRDVFIPRKRREKTGFRFGFVRYDCGVAAGIAVQKGDGIWIGSKNTKVKLADQNRNFEKKNLTISSARRRERNSEKVAEEETEKKVGVGFTPRFSNSRKTFHSSWVCSHHCATMEVPTGSESDCGTDEEDDVAKEATKSQ</sequence>
<feature type="domain" description="RRM" evidence="6">
    <location>
        <begin position="80"/>
        <end position="158"/>
    </location>
</feature>
<dbReference type="InterPro" id="IPR050907">
    <property type="entry name" value="SRSF"/>
</dbReference>
<dbReference type="InterPro" id="IPR012677">
    <property type="entry name" value="Nucleotide-bd_a/b_plait_sf"/>
</dbReference>
<dbReference type="GO" id="GO:0003723">
    <property type="term" value="F:RNA binding"/>
    <property type="evidence" value="ECO:0007669"/>
    <property type="project" value="UniProtKB-UniRule"/>
</dbReference>
<name>A0A5J5B9G8_9ASTE</name>
<dbReference type="InterPro" id="IPR000504">
    <property type="entry name" value="RRM_dom"/>
</dbReference>
<protein>
    <recommendedName>
        <fullName evidence="6">RRM domain-containing protein</fullName>
    </recommendedName>
</protein>
<evidence type="ECO:0000313" key="7">
    <source>
        <dbReference type="EMBL" id="KAA8538407.1"/>
    </source>
</evidence>
<evidence type="ECO:0000259" key="6">
    <source>
        <dbReference type="PROSITE" id="PS50102"/>
    </source>
</evidence>
<dbReference type="Gene3D" id="3.30.70.330">
    <property type="match status" value="1"/>
</dbReference>
<dbReference type="InterPro" id="IPR035979">
    <property type="entry name" value="RBD_domain_sf"/>
</dbReference>
<evidence type="ECO:0000256" key="3">
    <source>
        <dbReference type="ARBA" id="ARBA00023187"/>
    </source>
</evidence>
<dbReference type="Pfam" id="PF00076">
    <property type="entry name" value="RRM_1"/>
    <property type="match status" value="1"/>
</dbReference>
<gene>
    <name evidence="7" type="ORF">F0562_028047</name>
</gene>
<evidence type="ECO:0000256" key="5">
    <source>
        <dbReference type="SAM" id="MobiDB-lite"/>
    </source>
</evidence>
<dbReference type="EMBL" id="CM018038">
    <property type="protein sequence ID" value="KAA8538407.1"/>
    <property type="molecule type" value="Genomic_DNA"/>
</dbReference>
<keyword evidence="8" id="KW-1185">Reference proteome</keyword>
<dbReference type="AlphaFoldDB" id="A0A5J5B9G8"/>
<proteinExistence type="predicted"/>
<dbReference type="CDD" id="cd00590">
    <property type="entry name" value="RRM_SF"/>
    <property type="match status" value="1"/>
</dbReference>
<reference evidence="7 8" key="1">
    <citation type="submission" date="2019-09" db="EMBL/GenBank/DDBJ databases">
        <title>A chromosome-level genome assembly of the Chinese tupelo Nyssa sinensis.</title>
        <authorList>
            <person name="Yang X."/>
            <person name="Kang M."/>
            <person name="Yang Y."/>
            <person name="Xiong H."/>
            <person name="Wang M."/>
            <person name="Zhang Z."/>
            <person name="Wang Z."/>
            <person name="Wu H."/>
            <person name="Ma T."/>
            <person name="Liu J."/>
            <person name="Xi Z."/>
        </authorList>
    </citation>
    <scope>NUCLEOTIDE SEQUENCE [LARGE SCALE GENOMIC DNA]</scope>
    <source>
        <strain evidence="7">J267</strain>
        <tissue evidence="7">Leaf</tissue>
    </source>
</reference>
<evidence type="ECO:0000256" key="2">
    <source>
        <dbReference type="ARBA" id="ARBA00022728"/>
    </source>
</evidence>
<keyword evidence="4" id="KW-0694">RNA-binding</keyword>
<evidence type="ECO:0000313" key="8">
    <source>
        <dbReference type="Proteomes" id="UP000325577"/>
    </source>
</evidence>
<keyword evidence="1" id="KW-0507">mRNA processing</keyword>
<dbReference type="GO" id="GO:0005681">
    <property type="term" value="C:spliceosomal complex"/>
    <property type="evidence" value="ECO:0007669"/>
    <property type="project" value="UniProtKB-KW"/>
</dbReference>
<dbReference type="PANTHER" id="PTHR23147">
    <property type="entry name" value="SERINE/ARGININE RICH SPLICING FACTOR"/>
    <property type="match status" value="1"/>
</dbReference>
<feature type="region of interest" description="Disordered" evidence="5">
    <location>
        <begin position="221"/>
        <end position="245"/>
    </location>
</feature>
<accession>A0A5J5B9G8</accession>
<dbReference type="GO" id="GO:0008380">
    <property type="term" value="P:RNA splicing"/>
    <property type="evidence" value="ECO:0007669"/>
    <property type="project" value="UniProtKB-KW"/>
</dbReference>
<evidence type="ECO:0000256" key="1">
    <source>
        <dbReference type="ARBA" id="ARBA00022664"/>
    </source>
</evidence>
<dbReference type="SUPFAM" id="SSF54928">
    <property type="entry name" value="RNA-binding domain, RBD"/>
    <property type="match status" value="1"/>
</dbReference>
<evidence type="ECO:0000256" key="4">
    <source>
        <dbReference type="PROSITE-ProRule" id="PRU00176"/>
    </source>
</evidence>
<dbReference type="OrthoDB" id="1749483at2759"/>
<feature type="region of interest" description="Disordered" evidence="5">
    <location>
        <begin position="1"/>
        <end position="20"/>
    </location>
</feature>
<dbReference type="PROSITE" id="PS50102">
    <property type="entry name" value="RRM"/>
    <property type="match status" value="1"/>
</dbReference>
<dbReference type="GO" id="GO:0006397">
    <property type="term" value="P:mRNA processing"/>
    <property type="evidence" value="ECO:0007669"/>
    <property type="project" value="UniProtKB-KW"/>
</dbReference>
<dbReference type="SMART" id="SM00360">
    <property type="entry name" value="RRM"/>
    <property type="match status" value="1"/>
</dbReference>
<keyword evidence="2" id="KW-0747">Spliceosome</keyword>